<keyword evidence="5" id="KW-0833">Ubl conjugation pathway</keyword>
<dbReference type="InterPro" id="IPR013083">
    <property type="entry name" value="Znf_RING/FYVE/PHD"/>
</dbReference>
<evidence type="ECO:0000256" key="7">
    <source>
        <dbReference type="ARBA" id="ARBA00022989"/>
    </source>
</evidence>
<feature type="domain" description="RING-type" evidence="12">
    <location>
        <begin position="389"/>
        <end position="427"/>
    </location>
</feature>
<feature type="transmembrane region" description="Helical" evidence="11">
    <location>
        <begin position="267"/>
        <end position="292"/>
    </location>
</feature>
<protein>
    <submittedName>
        <fullName evidence="13">RING finger and transmembrane domain-containing protein 2</fullName>
    </submittedName>
</protein>
<dbReference type="GO" id="GO:0016020">
    <property type="term" value="C:membrane"/>
    <property type="evidence" value="ECO:0007669"/>
    <property type="project" value="UniProtKB-SubCell"/>
</dbReference>
<evidence type="ECO:0000256" key="10">
    <source>
        <dbReference type="SAM" id="MobiDB-lite"/>
    </source>
</evidence>
<keyword evidence="6" id="KW-0862">Zinc</keyword>
<dbReference type="Gene3D" id="3.30.40.10">
    <property type="entry name" value="Zinc/RING finger domain, C3HC4 (zinc finger)"/>
    <property type="match status" value="1"/>
</dbReference>
<dbReference type="InterPro" id="IPR001841">
    <property type="entry name" value="Znf_RING"/>
</dbReference>
<dbReference type="InterPro" id="IPR017907">
    <property type="entry name" value="Znf_RING_CS"/>
</dbReference>
<feature type="transmembrane region" description="Helical" evidence="11">
    <location>
        <begin position="164"/>
        <end position="182"/>
    </location>
</feature>
<feature type="transmembrane region" description="Helical" evidence="11">
    <location>
        <begin position="332"/>
        <end position="348"/>
    </location>
</feature>
<dbReference type="Proteomes" id="UP000242188">
    <property type="component" value="Unassembled WGS sequence"/>
</dbReference>
<dbReference type="AlphaFoldDB" id="A0A210R328"/>
<evidence type="ECO:0000256" key="3">
    <source>
        <dbReference type="ARBA" id="ARBA00022723"/>
    </source>
</evidence>
<evidence type="ECO:0000256" key="9">
    <source>
        <dbReference type="PROSITE-ProRule" id="PRU00175"/>
    </source>
</evidence>
<dbReference type="Pfam" id="PF13639">
    <property type="entry name" value="zf-RING_2"/>
    <property type="match status" value="1"/>
</dbReference>
<name>A0A210R328_MIZYE</name>
<feature type="compositionally biased region" description="Polar residues" evidence="10">
    <location>
        <begin position="7"/>
        <end position="30"/>
    </location>
</feature>
<organism evidence="13 14">
    <name type="scientific">Mizuhopecten yessoensis</name>
    <name type="common">Japanese scallop</name>
    <name type="synonym">Patinopecten yessoensis</name>
    <dbReference type="NCBI Taxonomy" id="6573"/>
    <lineage>
        <taxon>Eukaryota</taxon>
        <taxon>Metazoa</taxon>
        <taxon>Spiralia</taxon>
        <taxon>Lophotrochozoa</taxon>
        <taxon>Mollusca</taxon>
        <taxon>Bivalvia</taxon>
        <taxon>Autobranchia</taxon>
        <taxon>Pteriomorphia</taxon>
        <taxon>Pectinida</taxon>
        <taxon>Pectinoidea</taxon>
        <taxon>Pectinidae</taxon>
        <taxon>Mizuhopecten</taxon>
    </lineage>
</organism>
<keyword evidence="8 11" id="KW-0472">Membrane</keyword>
<feature type="transmembrane region" description="Helical" evidence="11">
    <location>
        <begin position="228"/>
        <end position="247"/>
    </location>
</feature>
<keyword evidence="14" id="KW-1185">Reference proteome</keyword>
<proteinExistence type="predicted"/>
<gene>
    <name evidence="13" type="ORF">KP79_PYT16349</name>
</gene>
<dbReference type="SUPFAM" id="SSF57850">
    <property type="entry name" value="RING/U-box"/>
    <property type="match status" value="1"/>
</dbReference>
<comment type="subcellular location">
    <subcellularLocation>
        <location evidence="1">Membrane</location>
        <topology evidence="1">Multi-pass membrane protein</topology>
    </subcellularLocation>
</comment>
<evidence type="ECO:0000256" key="1">
    <source>
        <dbReference type="ARBA" id="ARBA00004141"/>
    </source>
</evidence>
<evidence type="ECO:0000313" key="13">
    <source>
        <dbReference type="EMBL" id="OWF55281.1"/>
    </source>
</evidence>
<reference evidence="13 14" key="1">
    <citation type="journal article" date="2017" name="Nat. Ecol. Evol.">
        <title>Scallop genome provides insights into evolution of bilaterian karyotype and development.</title>
        <authorList>
            <person name="Wang S."/>
            <person name="Zhang J."/>
            <person name="Jiao W."/>
            <person name="Li J."/>
            <person name="Xun X."/>
            <person name="Sun Y."/>
            <person name="Guo X."/>
            <person name="Huan P."/>
            <person name="Dong B."/>
            <person name="Zhang L."/>
            <person name="Hu X."/>
            <person name="Sun X."/>
            <person name="Wang J."/>
            <person name="Zhao C."/>
            <person name="Wang Y."/>
            <person name="Wang D."/>
            <person name="Huang X."/>
            <person name="Wang R."/>
            <person name="Lv J."/>
            <person name="Li Y."/>
            <person name="Zhang Z."/>
            <person name="Liu B."/>
            <person name="Lu W."/>
            <person name="Hui Y."/>
            <person name="Liang J."/>
            <person name="Zhou Z."/>
            <person name="Hou R."/>
            <person name="Li X."/>
            <person name="Liu Y."/>
            <person name="Li H."/>
            <person name="Ning X."/>
            <person name="Lin Y."/>
            <person name="Zhao L."/>
            <person name="Xing Q."/>
            <person name="Dou J."/>
            <person name="Li Y."/>
            <person name="Mao J."/>
            <person name="Guo H."/>
            <person name="Dou H."/>
            <person name="Li T."/>
            <person name="Mu C."/>
            <person name="Jiang W."/>
            <person name="Fu Q."/>
            <person name="Fu X."/>
            <person name="Miao Y."/>
            <person name="Liu J."/>
            <person name="Yu Q."/>
            <person name="Li R."/>
            <person name="Liao H."/>
            <person name="Li X."/>
            <person name="Kong Y."/>
            <person name="Jiang Z."/>
            <person name="Chourrout D."/>
            <person name="Li R."/>
            <person name="Bao Z."/>
        </authorList>
    </citation>
    <scope>NUCLEOTIDE SEQUENCE [LARGE SCALE GENOMIC DNA]</scope>
    <source>
        <strain evidence="13 14">PY_sf001</strain>
    </source>
</reference>
<accession>A0A210R328</accession>
<feature type="region of interest" description="Disordered" evidence="10">
    <location>
        <begin position="1"/>
        <end position="47"/>
    </location>
</feature>
<dbReference type="OrthoDB" id="9049620at2759"/>
<feature type="transmembrane region" description="Helical" evidence="11">
    <location>
        <begin position="188"/>
        <end position="207"/>
    </location>
</feature>
<evidence type="ECO:0000256" key="5">
    <source>
        <dbReference type="ARBA" id="ARBA00022786"/>
    </source>
</evidence>
<dbReference type="PANTHER" id="PTHR15860:SF0">
    <property type="entry name" value="LP20373P"/>
    <property type="match status" value="1"/>
</dbReference>
<feature type="transmembrane region" description="Helical" evidence="11">
    <location>
        <begin position="304"/>
        <end position="326"/>
    </location>
</feature>
<dbReference type="EMBL" id="NEDP02000704">
    <property type="protein sequence ID" value="OWF55281.1"/>
    <property type="molecule type" value="Genomic_DNA"/>
</dbReference>
<evidence type="ECO:0000256" key="11">
    <source>
        <dbReference type="SAM" id="Phobius"/>
    </source>
</evidence>
<evidence type="ECO:0000256" key="2">
    <source>
        <dbReference type="ARBA" id="ARBA00022692"/>
    </source>
</evidence>
<keyword evidence="2 11" id="KW-0812">Transmembrane</keyword>
<evidence type="ECO:0000256" key="8">
    <source>
        <dbReference type="ARBA" id="ARBA00023136"/>
    </source>
</evidence>
<comment type="caution">
    <text evidence="13">The sequence shown here is derived from an EMBL/GenBank/DDBJ whole genome shotgun (WGS) entry which is preliminary data.</text>
</comment>
<dbReference type="SMART" id="SM00184">
    <property type="entry name" value="RING"/>
    <property type="match status" value="1"/>
</dbReference>
<evidence type="ECO:0000256" key="6">
    <source>
        <dbReference type="ARBA" id="ARBA00022833"/>
    </source>
</evidence>
<dbReference type="CDD" id="cd16532">
    <property type="entry name" value="RING-HC_RNFT1-like"/>
    <property type="match status" value="1"/>
</dbReference>
<dbReference type="GO" id="GO:1904294">
    <property type="term" value="P:positive regulation of ERAD pathway"/>
    <property type="evidence" value="ECO:0007669"/>
    <property type="project" value="InterPro"/>
</dbReference>
<dbReference type="InterPro" id="IPR044235">
    <property type="entry name" value="RNFT1/2"/>
</dbReference>
<evidence type="ECO:0000259" key="12">
    <source>
        <dbReference type="PROSITE" id="PS50089"/>
    </source>
</evidence>
<dbReference type="PROSITE" id="PS50089">
    <property type="entry name" value="ZF_RING_2"/>
    <property type="match status" value="1"/>
</dbReference>
<dbReference type="GO" id="GO:0008270">
    <property type="term" value="F:zinc ion binding"/>
    <property type="evidence" value="ECO:0007669"/>
    <property type="project" value="UniProtKB-KW"/>
</dbReference>
<dbReference type="PROSITE" id="PS00518">
    <property type="entry name" value="ZF_RING_1"/>
    <property type="match status" value="1"/>
</dbReference>
<keyword evidence="4 9" id="KW-0863">Zinc-finger</keyword>
<evidence type="ECO:0000256" key="4">
    <source>
        <dbReference type="ARBA" id="ARBA00022771"/>
    </source>
</evidence>
<keyword evidence="7 11" id="KW-1133">Transmembrane helix</keyword>
<keyword evidence="3" id="KW-0479">Metal-binding</keyword>
<dbReference type="GO" id="GO:0061630">
    <property type="term" value="F:ubiquitin protein ligase activity"/>
    <property type="evidence" value="ECO:0007669"/>
    <property type="project" value="InterPro"/>
</dbReference>
<evidence type="ECO:0000313" key="14">
    <source>
        <dbReference type="Proteomes" id="UP000242188"/>
    </source>
</evidence>
<dbReference type="PANTHER" id="PTHR15860">
    <property type="entry name" value="UNCHARACTERIZED RING FINGER-CONTAINING PROTEIN"/>
    <property type="match status" value="1"/>
</dbReference>
<sequence>MSEEMMQISQEGNGGNQSIVWQLPSGNYENRTGGGMQPSGPTLAQHLRHASPLPHGVLQPREAPQRHHLPHTQVTAPHVVPGASDPNNGQRPTDQPFVIDFGSVFDPTSANVGSINLQSLQQMAPEHFQLANMGGHDENQNTGPQNNGQHGHQHVVQGMDNMDWSIFLLNSLLFIIILVIRIVSDHLLGMLVFVGLGGTFFYANMFFKKIVHESSLRDAMLHNVLLSYFWIVMFLTANIGCVYYVFQEQELWNVLMFQLPAKWDGDIWIFFWAVCVNDFVLKYVTVIIKAFFSMAPIKPKNRGKYYMFVEHVMQLYRMVIPIVPWFHFLSDGLSWVFAAGLLCFYFLCKGYQLFFKARDVRNAFLKLLREKTYGIKPNSSDLKTRGDGCPICQDDYKDPVMLDCKHIFCDDCVAVWFDREKTCPMCRAQIHTDNSMWKDGSTSIHVQWY</sequence>